<evidence type="ECO:0000313" key="5">
    <source>
        <dbReference type="Proteomes" id="UP000318741"/>
    </source>
</evidence>
<dbReference type="Pfam" id="PF01408">
    <property type="entry name" value="GFO_IDH_MocA"/>
    <property type="match status" value="1"/>
</dbReference>
<dbReference type="KEGG" id="acaf:CA12_19380"/>
<sequence length="406" mass="44656" precursor="true">MTDRRTFLAASAASLAAGVHAAGRPARASQSANETIEVGVVGPGGRGRWLMERLRNLPGVRIVAVCDVWDEARAAGLKLADPRAAAFTDYRKMLAETKLDAALVATPDHQHVPVSAACCEAGLDVYCEKPLTHSVAEGDRIIKAVRDNDRVMQVGTQHRSMPHLAEARKLLQDGAAGEIYKVRMTWNRNSPGRGQAPQVDPKTVDWKRWLGDAPDQPFDSQRMRAWRFYWDFGGGIFTDLMVHWADTARWMLEPGEVSRAVSVGDHFTTAGLWETPDTVQTLLSFPKRDDGTPGPQMHFEGTFANHRDRACTEYMGSKATLYVDRGRYELIPEHRSGVEPRQRLEAPELPPGLDFYDAVDGAKYHLENWVACIRSRAEPACPVEEGVASANLAHAANAALPGRGQG</sequence>
<dbReference type="GO" id="GO:0000166">
    <property type="term" value="F:nucleotide binding"/>
    <property type="evidence" value="ECO:0007669"/>
    <property type="project" value="InterPro"/>
</dbReference>
<dbReference type="RefSeq" id="WP_145358738.1">
    <property type="nucleotide sequence ID" value="NZ_CP036265.1"/>
</dbReference>
<dbReference type="Gene3D" id="3.30.360.10">
    <property type="entry name" value="Dihydrodipicolinate Reductase, domain 2"/>
    <property type="match status" value="1"/>
</dbReference>
<evidence type="ECO:0000259" key="3">
    <source>
        <dbReference type="Pfam" id="PF22725"/>
    </source>
</evidence>
<name>A0A517P8Y6_9PLAN</name>
<feature type="domain" description="Gfo/Idh/MocA-like oxidoreductase N-terminal" evidence="2">
    <location>
        <begin position="36"/>
        <end position="155"/>
    </location>
</feature>
<dbReference type="InterPro" id="IPR000683">
    <property type="entry name" value="Gfo/Idh/MocA-like_OxRdtase_N"/>
</dbReference>
<dbReference type="SUPFAM" id="SSF55347">
    <property type="entry name" value="Glyceraldehyde-3-phosphate dehydrogenase-like, C-terminal domain"/>
    <property type="match status" value="1"/>
</dbReference>
<keyword evidence="4" id="KW-0560">Oxidoreductase</keyword>
<evidence type="ECO:0000313" key="4">
    <source>
        <dbReference type="EMBL" id="QDT15843.1"/>
    </source>
</evidence>
<dbReference type="InterPro" id="IPR036291">
    <property type="entry name" value="NAD(P)-bd_dom_sf"/>
</dbReference>
<proteinExistence type="predicted"/>
<dbReference type="InterPro" id="IPR055170">
    <property type="entry name" value="GFO_IDH_MocA-like_dom"/>
</dbReference>
<dbReference type="Pfam" id="PF22725">
    <property type="entry name" value="GFO_IDH_MocA_C3"/>
    <property type="match status" value="1"/>
</dbReference>
<dbReference type="PANTHER" id="PTHR43818">
    <property type="entry name" value="BCDNA.GH03377"/>
    <property type="match status" value="1"/>
</dbReference>
<dbReference type="Proteomes" id="UP000318741">
    <property type="component" value="Chromosome"/>
</dbReference>
<evidence type="ECO:0000259" key="2">
    <source>
        <dbReference type="Pfam" id="PF01408"/>
    </source>
</evidence>
<organism evidence="4 5">
    <name type="scientific">Alienimonas californiensis</name>
    <dbReference type="NCBI Taxonomy" id="2527989"/>
    <lineage>
        <taxon>Bacteria</taxon>
        <taxon>Pseudomonadati</taxon>
        <taxon>Planctomycetota</taxon>
        <taxon>Planctomycetia</taxon>
        <taxon>Planctomycetales</taxon>
        <taxon>Planctomycetaceae</taxon>
        <taxon>Alienimonas</taxon>
    </lineage>
</organism>
<dbReference type="Gene3D" id="3.40.50.720">
    <property type="entry name" value="NAD(P)-binding Rossmann-like Domain"/>
    <property type="match status" value="1"/>
</dbReference>
<dbReference type="AlphaFoldDB" id="A0A517P8Y6"/>
<gene>
    <name evidence="4" type="primary">iolG_5</name>
    <name evidence="4" type="ORF">CA12_19380</name>
</gene>
<dbReference type="GO" id="GO:0050112">
    <property type="term" value="F:inositol 2-dehydrogenase (NAD+) activity"/>
    <property type="evidence" value="ECO:0007669"/>
    <property type="project" value="UniProtKB-EC"/>
</dbReference>
<feature type="domain" description="GFO/IDH/MocA-like oxidoreductase" evidence="3">
    <location>
        <begin position="165"/>
        <end position="321"/>
    </location>
</feature>
<keyword evidence="1" id="KW-0732">Signal</keyword>
<keyword evidence="5" id="KW-1185">Reference proteome</keyword>
<dbReference type="PANTHER" id="PTHR43818:SF5">
    <property type="entry name" value="OXIDOREDUCTASE FAMILY PROTEIN"/>
    <property type="match status" value="1"/>
</dbReference>
<dbReference type="SUPFAM" id="SSF51735">
    <property type="entry name" value="NAD(P)-binding Rossmann-fold domains"/>
    <property type="match status" value="1"/>
</dbReference>
<evidence type="ECO:0000256" key="1">
    <source>
        <dbReference type="SAM" id="SignalP"/>
    </source>
</evidence>
<dbReference type="EMBL" id="CP036265">
    <property type="protein sequence ID" value="QDT15843.1"/>
    <property type="molecule type" value="Genomic_DNA"/>
</dbReference>
<dbReference type="InterPro" id="IPR006311">
    <property type="entry name" value="TAT_signal"/>
</dbReference>
<dbReference type="PROSITE" id="PS51318">
    <property type="entry name" value="TAT"/>
    <property type="match status" value="1"/>
</dbReference>
<feature type="chain" id="PRO_5021854220" evidence="1">
    <location>
        <begin position="22"/>
        <end position="406"/>
    </location>
</feature>
<dbReference type="InterPro" id="IPR050463">
    <property type="entry name" value="Gfo/Idh/MocA_oxidrdct_glycsds"/>
</dbReference>
<dbReference type="OrthoDB" id="9788246at2"/>
<reference evidence="4 5" key="1">
    <citation type="submission" date="2019-02" db="EMBL/GenBank/DDBJ databases">
        <title>Deep-cultivation of Planctomycetes and their phenomic and genomic characterization uncovers novel biology.</title>
        <authorList>
            <person name="Wiegand S."/>
            <person name="Jogler M."/>
            <person name="Boedeker C."/>
            <person name="Pinto D."/>
            <person name="Vollmers J."/>
            <person name="Rivas-Marin E."/>
            <person name="Kohn T."/>
            <person name="Peeters S.H."/>
            <person name="Heuer A."/>
            <person name="Rast P."/>
            <person name="Oberbeckmann S."/>
            <person name="Bunk B."/>
            <person name="Jeske O."/>
            <person name="Meyerdierks A."/>
            <person name="Storesund J.E."/>
            <person name="Kallscheuer N."/>
            <person name="Luecker S."/>
            <person name="Lage O.M."/>
            <person name="Pohl T."/>
            <person name="Merkel B.J."/>
            <person name="Hornburger P."/>
            <person name="Mueller R.-W."/>
            <person name="Bruemmer F."/>
            <person name="Labrenz M."/>
            <person name="Spormann A.M."/>
            <person name="Op den Camp H."/>
            <person name="Overmann J."/>
            <person name="Amann R."/>
            <person name="Jetten M.S.M."/>
            <person name="Mascher T."/>
            <person name="Medema M.H."/>
            <person name="Devos D.P."/>
            <person name="Kaster A.-K."/>
            <person name="Ovreas L."/>
            <person name="Rohde M."/>
            <person name="Galperin M.Y."/>
            <person name="Jogler C."/>
        </authorList>
    </citation>
    <scope>NUCLEOTIDE SEQUENCE [LARGE SCALE GENOMIC DNA]</scope>
    <source>
        <strain evidence="4 5">CA12</strain>
    </source>
</reference>
<feature type="signal peptide" evidence="1">
    <location>
        <begin position="1"/>
        <end position="21"/>
    </location>
</feature>
<accession>A0A517P8Y6</accession>
<dbReference type="EC" id="1.1.1.18" evidence="4"/>
<protein>
    <submittedName>
        <fullName evidence="4">Inositol 2-dehydrogenase</fullName>
        <ecNumber evidence="4">1.1.1.18</ecNumber>
    </submittedName>
</protein>